<protein>
    <submittedName>
        <fullName evidence="1">DUF3037 family protein</fullName>
    </submittedName>
</protein>
<gene>
    <name evidence="1" type="ORF">EV132_111157</name>
</gene>
<organism evidence="1 2">
    <name type="scientific">Rhizobium sullae</name>
    <name type="common">Rhizobium hedysari</name>
    <dbReference type="NCBI Taxonomy" id="50338"/>
    <lineage>
        <taxon>Bacteria</taxon>
        <taxon>Pseudomonadati</taxon>
        <taxon>Pseudomonadota</taxon>
        <taxon>Alphaproteobacteria</taxon>
        <taxon>Hyphomicrobiales</taxon>
        <taxon>Rhizobiaceae</taxon>
        <taxon>Rhizobium/Agrobacterium group</taxon>
        <taxon>Rhizobium</taxon>
    </lineage>
</organism>
<dbReference type="Proteomes" id="UP000294576">
    <property type="component" value="Unassembled WGS sequence"/>
</dbReference>
<dbReference type="RefSeq" id="WP_165928255.1">
    <property type="nucleotide sequence ID" value="NZ_SMBH01000011.1"/>
</dbReference>
<proteinExistence type="predicted"/>
<sequence length="267" mass="29235">MTRIYAGFYTLVQFCADTARGETSNVGVAVISPELRLGKVITGMGSYSRSLMKASALGQVGASLVIQGFVERLEKRLKDDPSRHTLDNFTATGANPVSLSPVREMTIRDLDVDANRLFRRLVETHGPRAGMKLPRVTSEVGHALEKRGVMNLLDRGVSVELPQLNKTLEVPYGFRNGKLNLVAPTNFNFSEERVEEVAAKFALTGEALEETGMDAHLIVVGRMNSARDGDESMVRSMLERKGVGFLTTAPSDLDRLAATVRYATSHH</sequence>
<comment type="caution">
    <text evidence="1">The sequence shown here is derived from an EMBL/GenBank/DDBJ whole genome shotgun (WGS) entry which is preliminary data.</text>
</comment>
<evidence type="ECO:0000313" key="1">
    <source>
        <dbReference type="EMBL" id="TCU13724.1"/>
    </source>
</evidence>
<dbReference type="EMBL" id="SMBH01000011">
    <property type="protein sequence ID" value="TCU13724.1"/>
    <property type="molecule type" value="Genomic_DNA"/>
</dbReference>
<evidence type="ECO:0000313" key="2">
    <source>
        <dbReference type="Proteomes" id="UP000294576"/>
    </source>
</evidence>
<name>A0A4R3Q054_RHISU</name>
<accession>A0A4R3Q054</accession>
<reference evidence="1 2" key="1">
    <citation type="submission" date="2019-03" db="EMBL/GenBank/DDBJ databases">
        <title>Genomic Encyclopedia of Type Strains, Phase IV (KMG-V): Genome sequencing to study the core and pangenomes of soil and plant-associated prokaryotes.</title>
        <authorList>
            <person name="Whitman W."/>
        </authorList>
    </citation>
    <scope>NUCLEOTIDE SEQUENCE [LARGE SCALE GENOMIC DNA]</scope>
    <source>
        <strain evidence="1 2">Hc14</strain>
    </source>
</reference>
<dbReference type="AlphaFoldDB" id="A0A4R3Q054"/>